<accession>A0A0L8FGZ2</accession>
<evidence type="ECO:0008006" key="3">
    <source>
        <dbReference type="Google" id="ProtNLM"/>
    </source>
</evidence>
<dbReference type="InterPro" id="IPR012677">
    <property type="entry name" value="Nucleotide-bd_a/b_plait_sf"/>
</dbReference>
<dbReference type="Gene3D" id="3.30.70.330">
    <property type="match status" value="2"/>
</dbReference>
<feature type="compositionally biased region" description="Basic and acidic residues" evidence="1">
    <location>
        <begin position="7"/>
        <end position="20"/>
    </location>
</feature>
<gene>
    <name evidence="2" type="ORF">OCBIM_22021033mg</name>
</gene>
<dbReference type="AlphaFoldDB" id="A0A0L8FGZ2"/>
<dbReference type="SUPFAM" id="SSF54928">
    <property type="entry name" value="RNA-binding domain, RBD"/>
    <property type="match status" value="1"/>
</dbReference>
<dbReference type="EMBL" id="KQ431955">
    <property type="protein sequence ID" value="KOF62968.1"/>
    <property type="molecule type" value="Genomic_DNA"/>
</dbReference>
<organism evidence="2">
    <name type="scientific">Octopus bimaculoides</name>
    <name type="common">California two-spotted octopus</name>
    <dbReference type="NCBI Taxonomy" id="37653"/>
    <lineage>
        <taxon>Eukaryota</taxon>
        <taxon>Metazoa</taxon>
        <taxon>Spiralia</taxon>
        <taxon>Lophotrochozoa</taxon>
        <taxon>Mollusca</taxon>
        <taxon>Cephalopoda</taxon>
        <taxon>Coleoidea</taxon>
        <taxon>Octopodiformes</taxon>
        <taxon>Octopoda</taxon>
        <taxon>Incirrata</taxon>
        <taxon>Octopodidae</taxon>
        <taxon>Octopus</taxon>
    </lineage>
</organism>
<feature type="region of interest" description="Disordered" evidence="1">
    <location>
        <begin position="1"/>
        <end position="46"/>
    </location>
</feature>
<sequence length="304" mass="34420">MKKPSKTKKEGKEDSKENKSLKRKLTAQDADENVSIETSSKAKKKRPSKGILFIESLPESVAASSIKTLFSENKIKLKKHKTLKSGAAIVQLKDWSEIGKAVSLLSENFLGKAICINSLKDDQCDIDHCINQSDQAPPITEKMADVVITEDEKCKLVVNNLPADCNVEDLAKMFPVATAIKLYPAKRYAIVKNAKQAAPLSENIQKAKVDESCMEQKVPRKKVKKSKPCEEKVCSRILYIEGYFKHFTLLQLSDFFDGKILLKKDRYIVVKFKDIKTSKKYFTQLMKLTNNNEIVTVKYLPKRK</sequence>
<evidence type="ECO:0000313" key="2">
    <source>
        <dbReference type="EMBL" id="KOF62968.1"/>
    </source>
</evidence>
<dbReference type="InterPro" id="IPR035979">
    <property type="entry name" value="RBD_domain_sf"/>
</dbReference>
<proteinExistence type="predicted"/>
<evidence type="ECO:0000256" key="1">
    <source>
        <dbReference type="SAM" id="MobiDB-lite"/>
    </source>
</evidence>
<name>A0A0L8FGZ2_OCTBM</name>
<reference evidence="2" key="1">
    <citation type="submission" date="2015-07" db="EMBL/GenBank/DDBJ databases">
        <title>MeaNS - Measles Nucleotide Surveillance Program.</title>
        <authorList>
            <person name="Tran T."/>
            <person name="Druce J."/>
        </authorList>
    </citation>
    <scope>NUCLEOTIDE SEQUENCE</scope>
    <source>
        <strain evidence="2">UCB-OBI-ISO-001</strain>
        <tissue evidence="2">Gonad</tissue>
    </source>
</reference>
<dbReference type="GO" id="GO:0003676">
    <property type="term" value="F:nucleic acid binding"/>
    <property type="evidence" value="ECO:0007669"/>
    <property type="project" value="InterPro"/>
</dbReference>
<protein>
    <recommendedName>
        <fullName evidence="3">RRM domain-containing protein</fullName>
    </recommendedName>
</protein>